<protein>
    <submittedName>
        <fullName evidence="1">Uncharacterized protein</fullName>
    </submittedName>
</protein>
<evidence type="ECO:0000313" key="1">
    <source>
        <dbReference type="EMBL" id="GGR26456.1"/>
    </source>
</evidence>
<organism evidence="1 2">
    <name type="scientific">Deinococcus ruber</name>
    <dbReference type="NCBI Taxonomy" id="1848197"/>
    <lineage>
        <taxon>Bacteria</taxon>
        <taxon>Thermotogati</taxon>
        <taxon>Deinococcota</taxon>
        <taxon>Deinococci</taxon>
        <taxon>Deinococcales</taxon>
        <taxon>Deinococcaceae</taxon>
        <taxon>Deinococcus</taxon>
    </lineage>
</organism>
<comment type="caution">
    <text evidence="1">The sequence shown here is derived from an EMBL/GenBank/DDBJ whole genome shotgun (WGS) entry which is preliminary data.</text>
</comment>
<keyword evidence="2" id="KW-1185">Reference proteome</keyword>
<dbReference type="AlphaFoldDB" id="A0A918FC96"/>
<name>A0A918FC96_9DEIO</name>
<proteinExistence type="predicted"/>
<accession>A0A918FC96</accession>
<reference evidence="1" key="1">
    <citation type="journal article" date="2014" name="Int. J. Syst. Evol. Microbiol.">
        <title>Complete genome sequence of Corynebacterium casei LMG S-19264T (=DSM 44701T), isolated from a smear-ripened cheese.</title>
        <authorList>
            <consortium name="US DOE Joint Genome Institute (JGI-PGF)"/>
            <person name="Walter F."/>
            <person name="Albersmeier A."/>
            <person name="Kalinowski J."/>
            <person name="Ruckert C."/>
        </authorList>
    </citation>
    <scope>NUCLEOTIDE SEQUENCE</scope>
    <source>
        <strain evidence="1">JCM 31311</strain>
    </source>
</reference>
<dbReference type="Proteomes" id="UP000603865">
    <property type="component" value="Unassembled WGS sequence"/>
</dbReference>
<sequence length="865" mass="93011">MLVSPTAPGSVGVPWQLYPASDLDHALRTLHTQIIEDAHALPELLTGWASADPEATPSKAIQRRLRRMLSLRSVLELAAAWEDAPVPGHVAPGWTSRAARRVFALPWHHGPVNVGAGWHLHHLRRWHRPHVGPDSWEEATARTITAAALLQNTGSAPLCVERAERQRQRAALALPPLPGAALPPLVRPDLDPDAFVRRVRWALSVVLEPALVGFEPDEVLLAVQGARSGALALSRLLPDVAAGPVQALAERLRTDAKYRGQIRHDEGTRSARVAGGCPVRRSAWTAARAAGAWPTHCLTAEAAAGPLHLLLPGIQHAGPTSELLQENRLSTAFEEITDLFTAVASLPAEQDVPLPELSGLLTGRGFLRLGAHAPSSPLTAPLLETALQDDWQRERSLAMFVVPGLTEAVEAIQAVNAVREQTRAKVKNEVCHATGLSEAELEEATGGERAFDRTPGDAELERTVQWTGGLWSLLLARHPQELVSDGRALSHCVGWGGYAHAVRAGRSRIVRVLASGPEDKEPVPLLTLELGRDSGDDPSLGSRWHLVQARGASNRPPTRNEAALLGLWAREVGVRLSPSGEATPLTAQAACTATERLAVKWETLSACPERSVPPTSQVLQEAGRLMAETLAARWTPDAARLHQEGLRRVAQLVERARSHLTSELLRLHREGDALLVGSLSGDSLLPGTGALTLAPDPQPALQVLTDDKAGPSSSRAIGLRINRRLSLEIGTDLRARAHRQTLDLRSGKRPGELAVCFSVDGGPLINTYFSPAALMNTGLLDPLHVGDEGQGGWTWGVARRRQAGLTLLWSVLDEPLGELETAVSAVTRQPGGTLRAQLEAWTKTAAALRSMAHQQTHAAERLVSR</sequence>
<reference evidence="1" key="2">
    <citation type="submission" date="2020-09" db="EMBL/GenBank/DDBJ databases">
        <authorList>
            <person name="Sun Q."/>
            <person name="Ohkuma M."/>
        </authorList>
    </citation>
    <scope>NUCLEOTIDE SEQUENCE</scope>
    <source>
        <strain evidence="1">JCM 31311</strain>
    </source>
</reference>
<gene>
    <name evidence="1" type="ORF">GCM10008957_42510</name>
</gene>
<dbReference type="EMBL" id="BMQL01000038">
    <property type="protein sequence ID" value="GGR26456.1"/>
    <property type="molecule type" value="Genomic_DNA"/>
</dbReference>
<evidence type="ECO:0000313" key="2">
    <source>
        <dbReference type="Proteomes" id="UP000603865"/>
    </source>
</evidence>